<accession>B8G521</accession>
<keyword evidence="1" id="KW-0812">Transmembrane</keyword>
<dbReference type="Proteomes" id="UP000002508">
    <property type="component" value="Chromosome"/>
</dbReference>
<proteinExistence type="predicted"/>
<gene>
    <name evidence="2" type="ordered locus">Cagg_0730</name>
</gene>
<keyword evidence="3" id="KW-1185">Reference proteome</keyword>
<dbReference type="KEGG" id="cag:Cagg_0730"/>
<keyword evidence="1" id="KW-0472">Membrane</keyword>
<name>B8G521_CHLAD</name>
<dbReference type="HOGENOM" id="CLU_3341930_0_0_0"/>
<evidence type="ECO:0000256" key="1">
    <source>
        <dbReference type="SAM" id="Phobius"/>
    </source>
</evidence>
<reference evidence="2" key="1">
    <citation type="submission" date="2008-12" db="EMBL/GenBank/DDBJ databases">
        <title>Complete sequence of Chloroflexus aggregans DSM 9485.</title>
        <authorList>
            <consortium name="US DOE Joint Genome Institute"/>
            <person name="Lucas S."/>
            <person name="Copeland A."/>
            <person name="Lapidus A."/>
            <person name="Glavina del Rio T."/>
            <person name="Dalin E."/>
            <person name="Tice H."/>
            <person name="Pitluck S."/>
            <person name="Foster B."/>
            <person name="Larimer F."/>
            <person name="Land M."/>
            <person name="Hauser L."/>
            <person name="Kyrpides N."/>
            <person name="Mikhailova N."/>
            <person name="Bryant D."/>
            <person name="Richardson P."/>
        </authorList>
    </citation>
    <scope>NUCLEOTIDE SEQUENCE</scope>
    <source>
        <strain evidence="2">DSM 9485</strain>
    </source>
</reference>
<evidence type="ECO:0000313" key="2">
    <source>
        <dbReference type="EMBL" id="ACL23654.1"/>
    </source>
</evidence>
<feature type="transmembrane region" description="Helical" evidence="1">
    <location>
        <begin position="14"/>
        <end position="36"/>
    </location>
</feature>
<protein>
    <submittedName>
        <fullName evidence="2">Uncharacterized protein</fullName>
    </submittedName>
</protein>
<keyword evidence="1" id="KW-1133">Transmembrane helix</keyword>
<dbReference type="STRING" id="326427.Cagg_0730"/>
<organism evidence="2 3">
    <name type="scientific">Chloroflexus aggregans (strain MD-66 / DSM 9485)</name>
    <dbReference type="NCBI Taxonomy" id="326427"/>
    <lineage>
        <taxon>Bacteria</taxon>
        <taxon>Bacillati</taxon>
        <taxon>Chloroflexota</taxon>
        <taxon>Chloroflexia</taxon>
        <taxon>Chloroflexales</taxon>
        <taxon>Chloroflexineae</taxon>
        <taxon>Chloroflexaceae</taxon>
        <taxon>Chloroflexus</taxon>
    </lineage>
</organism>
<evidence type="ECO:0000313" key="3">
    <source>
        <dbReference type="Proteomes" id="UP000002508"/>
    </source>
</evidence>
<sequence length="37" mass="4261">MQPEWSGDPEVKPVLFAVTLTGAVAFLLMVWLFAFYW</sequence>
<dbReference type="AlphaFoldDB" id="B8G521"/>
<dbReference type="EMBL" id="CP001337">
    <property type="protein sequence ID" value="ACL23654.1"/>
    <property type="molecule type" value="Genomic_DNA"/>
</dbReference>